<evidence type="ECO:0000313" key="8">
    <source>
        <dbReference type="EMBL" id="GAG35514.1"/>
    </source>
</evidence>
<organism evidence="8">
    <name type="scientific">marine sediment metagenome</name>
    <dbReference type="NCBI Taxonomy" id="412755"/>
    <lineage>
        <taxon>unclassified sequences</taxon>
        <taxon>metagenomes</taxon>
        <taxon>ecological metagenomes</taxon>
    </lineage>
</organism>
<dbReference type="EMBL" id="BARS01048344">
    <property type="protein sequence ID" value="GAG35514.1"/>
    <property type="molecule type" value="Genomic_DNA"/>
</dbReference>
<evidence type="ECO:0000259" key="7">
    <source>
        <dbReference type="Pfam" id="PF01915"/>
    </source>
</evidence>
<evidence type="ECO:0000256" key="2">
    <source>
        <dbReference type="ARBA" id="ARBA00005336"/>
    </source>
</evidence>
<dbReference type="Gene3D" id="3.40.50.1700">
    <property type="entry name" value="Glycoside hydrolase family 3 C-terminal domain"/>
    <property type="match status" value="1"/>
</dbReference>
<dbReference type="InterPro" id="IPR002772">
    <property type="entry name" value="Glyco_hydro_3_C"/>
</dbReference>
<comment type="catalytic activity">
    <reaction evidence="1">
        <text>Hydrolysis of terminal, non-reducing beta-D-glucosyl residues with release of beta-D-glucose.</text>
        <dbReference type="EC" id="3.2.1.21"/>
    </reaction>
</comment>
<dbReference type="InterPro" id="IPR036881">
    <property type="entry name" value="Glyco_hydro_3_C_sf"/>
</dbReference>
<accession>X0WX43</accession>
<gene>
    <name evidence="8" type="ORF">S01H1_72477</name>
</gene>
<dbReference type="Pfam" id="PF01915">
    <property type="entry name" value="Glyco_hydro_3_C"/>
    <property type="match status" value="1"/>
</dbReference>
<comment type="caution">
    <text evidence="8">The sequence shown here is derived from an EMBL/GenBank/DDBJ whole genome shotgun (WGS) entry which is preliminary data.</text>
</comment>
<dbReference type="PANTHER" id="PTHR30620">
    <property type="entry name" value="PERIPLASMIC BETA-GLUCOSIDASE-RELATED"/>
    <property type="match status" value="1"/>
</dbReference>
<dbReference type="EC" id="3.2.1.21" evidence="3"/>
<comment type="similarity">
    <text evidence="2">Belongs to the glycosyl hydrolase 3 family.</text>
</comment>
<feature type="domain" description="Glycoside hydrolase family 3 C-terminal" evidence="7">
    <location>
        <begin position="1"/>
        <end position="84"/>
    </location>
</feature>
<dbReference type="GO" id="GO:0008422">
    <property type="term" value="F:beta-glucosidase activity"/>
    <property type="evidence" value="ECO:0007669"/>
    <property type="project" value="UniProtKB-EC"/>
</dbReference>
<evidence type="ECO:0000256" key="1">
    <source>
        <dbReference type="ARBA" id="ARBA00000448"/>
    </source>
</evidence>
<dbReference type="InterPro" id="IPR051915">
    <property type="entry name" value="Cellulose_Degrad_GH3"/>
</dbReference>
<dbReference type="PANTHER" id="PTHR30620:SF16">
    <property type="entry name" value="LYSOSOMAL BETA GLUCOSIDASE"/>
    <property type="match status" value="1"/>
</dbReference>
<evidence type="ECO:0000256" key="4">
    <source>
        <dbReference type="ARBA" id="ARBA00022729"/>
    </source>
</evidence>
<keyword evidence="4" id="KW-0732">Signal</keyword>
<keyword evidence="6" id="KW-0326">Glycosidase</keyword>
<proteinExistence type="inferred from homology"/>
<protein>
    <recommendedName>
        <fullName evidence="3">beta-glucosidase</fullName>
        <ecNumber evidence="3">3.2.1.21</ecNumber>
    </recommendedName>
</protein>
<evidence type="ECO:0000256" key="6">
    <source>
        <dbReference type="ARBA" id="ARBA00023295"/>
    </source>
</evidence>
<evidence type="ECO:0000256" key="3">
    <source>
        <dbReference type="ARBA" id="ARBA00012744"/>
    </source>
</evidence>
<feature type="non-terminal residue" evidence="8">
    <location>
        <position position="1"/>
    </location>
</feature>
<dbReference type="SUPFAM" id="SSF52279">
    <property type="entry name" value="Beta-D-glucan exohydrolase, C-terminal domain"/>
    <property type="match status" value="1"/>
</dbReference>
<dbReference type="GO" id="GO:0009251">
    <property type="term" value="P:glucan catabolic process"/>
    <property type="evidence" value="ECO:0007669"/>
    <property type="project" value="TreeGrafter"/>
</dbReference>
<dbReference type="AlphaFoldDB" id="X0WX43"/>
<keyword evidence="5" id="KW-0378">Hydrolase</keyword>
<reference evidence="8" key="1">
    <citation type="journal article" date="2014" name="Front. Microbiol.">
        <title>High frequency of phylogenetically diverse reductive dehalogenase-homologous genes in deep subseafloor sedimentary metagenomes.</title>
        <authorList>
            <person name="Kawai M."/>
            <person name="Futagami T."/>
            <person name="Toyoda A."/>
            <person name="Takaki Y."/>
            <person name="Nishi S."/>
            <person name="Hori S."/>
            <person name="Arai W."/>
            <person name="Tsubouchi T."/>
            <person name="Morono Y."/>
            <person name="Uchiyama I."/>
            <person name="Ito T."/>
            <person name="Fujiyama A."/>
            <person name="Inagaki F."/>
            <person name="Takami H."/>
        </authorList>
    </citation>
    <scope>NUCLEOTIDE SEQUENCE</scope>
    <source>
        <strain evidence="8">Expedition CK06-06</strain>
    </source>
</reference>
<evidence type="ECO:0000256" key="5">
    <source>
        <dbReference type="ARBA" id="ARBA00022801"/>
    </source>
</evidence>
<name>X0WX43_9ZZZZ</name>
<sequence length="84" mass="9102">PTIVVLYLDRPAVIPEISAAAKALLGEYGADDSAVLNVVFGKARPEGKLPFELPNSMEAVRNQKADVPYDSENPLYPFGFGMSY</sequence>